<protein>
    <submittedName>
        <fullName evidence="1">Uncharacterized protein</fullName>
    </submittedName>
</protein>
<gene>
    <name evidence="1" type="ORF">SARC_05024</name>
</gene>
<dbReference type="AlphaFoldDB" id="A0A0L0G0U5"/>
<keyword evidence="2" id="KW-1185">Reference proteome</keyword>
<evidence type="ECO:0000313" key="2">
    <source>
        <dbReference type="Proteomes" id="UP000054560"/>
    </source>
</evidence>
<dbReference type="EMBL" id="KQ241902">
    <property type="protein sequence ID" value="KNC82685.1"/>
    <property type="molecule type" value="Genomic_DNA"/>
</dbReference>
<evidence type="ECO:0000313" key="1">
    <source>
        <dbReference type="EMBL" id="KNC82685.1"/>
    </source>
</evidence>
<dbReference type="Proteomes" id="UP000054560">
    <property type="component" value="Unassembled WGS sequence"/>
</dbReference>
<proteinExistence type="predicted"/>
<organism evidence="1 2">
    <name type="scientific">Sphaeroforma arctica JP610</name>
    <dbReference type="NCBI Taxonomy" id="667725"/>
    <lineage>
        <taxon>Eukaryota</taxon>
        <taxon>Ichthyosporea</taxon>
        <taxon>Ichthyophonida</taxon>
        <taxon>Sphaeroforma</taxon>
    </lineage>
</organism>
<dbReference type="GeneID" id="25905528"/>
<dbReference type="RefSeq" id="XP_014156587.1">
    <property type="nucleotide sequence ID" value="XM_014301112.1"/>
</dbReference>
<name>A0A0L0G0U5_9EUKA</name>
<accession>A0A0L0G0U5</accession>
<reference evidence="1 2" key="1">
    <citation type="submission" date="2011-02" db="EMBL/GenBank/DDBJ databases">
        <title>The Genome Sequence of Sphaeroforma arctica JP610.</title>
        <authorList>
            <consortium name="The Broad Institute Genome Sequencing Platform"/>
            <person name="Russ C."/>
            <person name="Cuomo C."/>
            <person name="Young S.K."/>
            <person name="Zeng Q."/>
            <person name="Gargeya S."/>
            <person name="Alvarado L."/>
            <person name="Berlin A."/>
            <person name="Chapman S.B."/>
            <person name="Chen Z."/>
            <person name="Freedman E."/>
            <person name="Gellesch M."/>
            <person name="Goldberg J."/>
            <person name="Griggs A."/>
            <person name="Gujja S."/>
            <person name="Heilman E."/>
            <person name="Heiman D."/>
            <person name="Howarth C."/>
            <person name="Mehta T."/>
            <person name="Neiman D."/>
            <person name="Pearson M."/>
            <person name="Roberts A."/>
            <person name="Saif S."/>
            <person name="Shea T."/>
            <person name="Shenoy N."/>
            <person name="Sisk P."/>
            <person name="Stolte C."/>
            <person name="Sykes S."/>
            <person name="White J."/>
            <person name="Yandava C."/>
            <person name="Burger G."/>
            <person name="Gray M.W."/>
            <person name="Holland P.W.H."/>
            <person name="King N."/>
            <person name="Lang F.B.F."/>
            <person name="Roger A.J."/>
            <person name="Ruiz-Trillo I."/>
            <person name="Haas B."/>
            <person name="Nusbaum C."/>
            <person name="Birren B."/>
        </authorList>
    </citation>
    <scope>NUCLEOTIDE SEQUENCE [LARGE SCALE GENOMIC DNA]</scope>
    <source>
        <strain evidence="1 2">JP610</strain>
    </source>
</reference>
<sequence>MTYPTFVFITPVHAGESTPETDEPKGNAAYMQLYFDSMSMLRTVYEPIADKESVVTHMIFKEIIAGLRVVWNRIRRCVVFLILVGG</sequence>